<organism evidence="1 2">
    <name type="scientific">Bradyrhizobium oligotrophicum S58</name>
    <dbReference type="NCBI Taxonomy" id="1245469"/>
    <lineage>
        <taxon>Bacteria</taxon>
        <taxon>Pseudomonadati</taxon>
        <taxon>Pseudomonadota</taxon>
        <taxon>Alphaproteobacteria</taxon>
        <taxon>Hyphomicrobiales</taxon>
        <taxon>Nitrobacteraceae</taxon>
        <taxon>Bradyrhizobium</taxon>
    </lineage>
</organism>
<name>M4Z366_9BRAD</name>
<dbReference type="HOGENOM" id="CLU_2521088_0_0_5"/>
<keyword evidence="2" id="KW-1185">Reference proteome</keyword>
<dbReference type="KEGG" id="aol:S58_12070"/>
<protein>
    <submittedName>
        <fullName evidence="1">Uncharacterized protein</fullName>
    </submittedName>
</protein>
<evidence type="ECO:0000313" key="2">
    <source>
        <dbReference type="Proteomes" id="UP000011841"/>
    </source>
</evidence>
<dbReference type="STRING" id="1245469.S58_12070"/>
<reference evidence="1 2" key="1">
    <citation type="journal article" date="2013" name="Appl. Environ. Microbiol.">
        <title>Genome analysis suggests that the soil oligotrophic bacterium Agromonas oligotrophica (Bradyrhizobium oligotrophicum) is a nitrogen-fixing symbiont of Aeschynomene indica.</title>
        <authorList>
            <person name="Okubo T."/>
            <person name="Fukushima S."/>
            <person name="Itakura M."/>
            <person name="Oshima K."/>
            <person name="Longtonglang A."/>
            <person name="Teaumroong N."/>
            <person name="Mitsui H."/>
            <person name="Hattori M."/>
            <person name="Hattori R."/>
            <person name="Hattori T."/>
            <person name="Minamisawa K."/>
        </authorList>
    </citation>
    <scope>NUCLEOTIDE SEQUENCE [LARGE SCALE GENOMIC DNA]</scope>
    <source>
        <strain evidence="1 2">S58</strain>
    </source>
</reference>
<proteinExistence type="predicted"/>
<evidence type="ECO:0000313" key="1">
    <source>
        <dbReference type="EMBL" id="BAM87217.1"/>
    </source>
</evidence>
<dbReference type="EMBL" id="AP012603">
    <property type="protein sequence ID" value="BAM87217.1"/>
    <property type="molecule type" value="Genomic_DNA"/>
</dbReference>
<accession>M4Z366</accession>
<sequence>MVLELTEADLRFLLGGISLRSGARALGHQGLAGMRSPCLDRRHREDKPPQLVTSTIIAKYNYSVSLIGNEYKVGGSHVVLDGCC</sequence>
<gene>
    <name evidence="1" type="ORF">S58_12070</name>
</gene>
<dbReference type="AlphaFoldDB" id="M4Z366"/>
<dbReference type="Proteomes" id="UP000011841">
    <property type="component" value="Chromosome"/>
</dbReference>